<dbReference type="Gene3D" id="3.40.50.150">
    <property type="entry name" value="Vaccinia Virus protein VP39"/>
    <property type="match status" value="1"/>
</dbReference>
<gene>
    <name evidence="1" type="ORF">NBRC116598_23910</name>
</gene>
<proteinExistence type="predicted"/>
<dbReference type="Proteomes" id="UP001441944">
    <property type="component" value="Unassembled WGS sequence"/>
</dbReference>
<dbReference type="SUPFAM" id="SSF53335">
    <property type="entry name" value="S-adenosyl-L-methionine-dependent methyltransferases"/>
    <property type="match status" value="1"/>
</dbReference>
<evidence type="ECO:0000313" key="1">
    <source>
        <dbReference type="EMBL" id="GAA6196947.1"/>
    </source>
</evidence>
<comment type="caution">
    <text evidence="1">The sequence shown here is derived from an EMBL/GenBank/DDBJ whole genome shotgun (WGS) entry which is preliminary data.</text>
</comment>
<protein>
    <recommendedName>
        <fullName evidence="3">Methyltransferase domain-containing protein</fullName>
    </recommendedName>
</protein>
<reference evidence="1 2" key="1">
    <citation type="submission" date="2024-04" db="EMBL/GenBank/DDBJ databases">
        <title>Draft genome sequence of Pseudophaeobacter arcticus NBRC 116598.</title>
        <authorList>
            <person name="Miyakawa T."/>
            <person name="Kusuya Y."/>
            <person name="Miura T."/>
        </authorList>
    </citation>
    <scope>NUCLEOTIDE SEQUENCE [LARGE SCALE GENOMIC DNA]</scope>
    <source>
        <strain evidence="1 2">SU-CL00105</strain>
    </source>
</reference>
<dbReference type="RefSeq" id="WP_353400344.1">
    <property type="nucleotide sequence ID" value="NZ_BAABWU010000008.1"/>
</dbReference>
<dbReference type="InterPro" id="IPR029063">
    <property type="entry name" value="SAM-dependent_MTases_sf"/>
</dbReference>
<dbReference type="EMBL" id="BAABWU010000008">
    <property type="protein sequence ID" value="GAA6196947.1"/>
    <property type="molecule type" value="Genomic_DNA"/>
</dbReference>
<name>A0ABQ0AM54_9RHOB</name>
<keyword evidence="2" id="KW-1185">Reference proteome</keyword>
<evidence type="ECO:0000313" key="2">
    <source>
        <dbReference type="Proteomes" id="UP001441944"/>
    </source>
</evidence>
<accession>A0ABQ0AM54</accession>
<organism evidence="1 2">
    <name type="scientific">Pseudophaeobacter arcticus</name>
    <dbReference type="NCBI Taxonomy" id="385492"/>
    <lineage>
        <taxon>Bacteria</taxon>
        <taxon>Pseudomonadati</taxon>
        <taxon>Pseudomonadota</taxon>
        <taxon>Alphaproteobacteria</taxon>
        <taxon>Rhodobacterales</taxon>
        <taxon>Paracoccaceae</taxon>
        <taxon>Pseudophaeobacter</taxon>
    </lineage>
</organism>
<evidence type="ECO:0008006" key="3">
    <source>
        <dbReference type="Google" id="ProtNLM"/>
    </source>
</evidence>
<sequence>MKSIDDVDPNILIGYKSGQYWQNRMDLMYYSYLDYIVRSLGKDARSMIDIGTASCPYVEWFDWIPERVSFDMAEPYQSATVEGVQGDFLQHDFGGKKYDIATCLQVLEHVPDVVPFARKLLEISDMVIVTVPYQWPASAADDHIHDPIGNRKLLQWMGRKPNYRQVVREPFRGAVGRRLIAVYEADVTARYGRKDFKTRVRRSRFPMGEQG</sequence>